<keyword evidence="2" id="KW-1185">Reference proteome</keyword>
<dbReference type="Proteomes" id="UP000069272">
    <property type="component" value="Chromosome 3R"/>
</dbReference>
<protein>
    <submittedName>
        <fullName evidence="1">Uncharacterized protein</fullName>
    </submittedName>
</protein>
<organism evidence="1 2">
    <name type="scientific">Anopheles albimanus</name>
    <name type="common">New world malaria mosquito</name>
    <dbReference type="NCBI Taxonomy" id="7167"/>
    <lineage>
        <taxon>Eukaryota</taxon>
        <taxon>Metazoa</taxon>
        <taxon>Ecdysozoa</taxon>
        <taxon>Arthropoda</taxon>
        <taxon>Hexapoda</taxon>
        <taxon>Insecta</taxon>
        <taxon>Pterygota</taxon>
        <taxon>Neoptera</taxon>
        <taxon>Endopterygota</taxon>
        <taxon>Diptera</taxon>
        <taxon>Nematocera</taxon>
        <taxon>Culicoidea</taxon>
        <taxon>Culicidae</taxon>
        <taxon>Anophelinae</taxon>
        <taxon>Anopheles</taxon>
    </lineage>
</organism>
<sequence>MDHWHIPSTAHCKLIAVSLRCRVGSSCAAVSLNCRARKLWSAVKVMEAVVSLAPKPIAIVISGSSVISVTMKVANGAPISVMLKPSSARASRAAIDATRCDEVPITMLLRCYSEAVSHRWRLLESIALRKRIVSITRNRIST</sequence>
<name>A0A182FVX0_ANOAL</name>
<proteinExistence type="predicted"/>
<reference evidence="1" key="2">
    <citation type="submission" date="2022-08" db="UniProtKB">
        <authorList>
            <consortium name="EnsemblMetazoa"/>
        </authorList>
    </citation>
    <scope>IDENTIFICATION</scope>
    <source>
        <strain evidence="1">STECLA/ALBI9_A</strain>
    </source>
</reference>
<evidence type="ECO:0000313" key="1">
    <source>
        <dbReference type="EnsemblMetazoa" id="AALB010705-PA"/>
    </source>
</evidence>
<reference evidence="1 2" key="1">
    <citation type="journal article" date="2017" name="G3 (Bethesda)">
        <title>The Physical Genome Mapping of Anopheles albimanus Corrected Scaffold Misassemblies and Identified Interarm Rearrangements in Genus Anopheles.</title>
        <authorList>
            <person name="Artemov G.N."/>
            <person name="Peery A.N."/>
            <person name="Jiang X."/>
            <person name="Tu Z."/>
            <person name="Stegniy V.N."/>
            <person name="Sharakhova M.V."/>
            <person name="Sharakhov I.V."/>
        </authorList>
    </citation>
    <scope>NUCLEOTIDE SEQUENCE [LARGE SCALE GENOMIC DNA]</scope>
    <source>
        <strain evidence="1 2">ALBI9_A</strain>
    </source>
</reference>
<dbReference type="VEuPathDB" id="VectorBase:AALB010705"/>
<accession>A0A182FVX0</accession>
<evidence type="ECO:0000313" key="2">
    <source>
        <dbReference type="Proteomes" id="UP000069272"/>
    </source>
</evidence>
<dbReference type="EnsemblMetazoa" id="AALB010705-RA">
    <property type="protein sequence ID" value="AALB010705-PA"/>
    <property type="gene ID" value="AALB010705"/>
</dbReference>
<dbReference type="AlphaFoldDB" id="A0A182FVX0"/>